<evidence type="ECO:0000313" key="3">
    <source>
        <dbReference type="Proteomes" id="UP000076630"/>
    </source>
</evidence>
<dbReference type="CDD" id="cd04301">
    <property type="entry name" value="NAT_SF"/>
    <property type="match status" value="1"/>
</dbReference>
<dbReference type="PROSITE" id="PS51186">
    <property type="entry name" value="GNAT"/>
    <property type="match status" value="2"/>
</dbReference>
<dbReference type="EMBL" id="LQNU01000032">
    <property type="protein sequence ID" value="KZE84061.1"/>
    <property type="molecule type" value="Genomic_DNA"/>
</dbReference>
<feature type="domain" description="N-acetyltransferase" evidence="1">
    <location>
        <begin position="155"/>
        <end position="282"/>
    </location>
</feature>
<reference evidence="2 3" key="1">
    <citation type="submission" date="2016-01" db="EMBL/GenBank/DDBJ databases">
        <title>Whole genome sequencing of Myroides marinus L41.</title>
        <authorList>
            <person name="Hong K.W."/>
        </authorList>
    </citation>
    <scope>NUCLEOTIDE SEQUENCE [LARGE SCALE GENOMIC DNA]</scope>
    <source>
        <strain evidence="2 3">L41</strain>
    </source>
</reference>
<dbReference type="Proteomes" id="UP000076630">
    <property type="component" value="Unassembled WGS sequence"/>
</dbReference>
<name>A0A161SD00_9FLAO</name>
<dbReference type="InterPro" id="IPR016181">
    <property type="entry name" value="Acyl_CoA_acyltransferase"/>
</dbReference>
<gene>
    <name evidence="2" type="ORF">AV926_02745</name>
</gene>
<dbReference type="InterPro" id="IPR000182">
    <property type="entry name" value="GNAT_dom"/>
</dbReference>
<accession>A0A161SD00</accession>
<dbReference type="RefSeq" id="WP_038988112.1">
    <property type="nucleotide sequence ID" value="NZ_JWJO01000078.1"/>
</dbReference>
<organism evidence="2 3">
    <name type="scientific">Myroides marinus</name>
    <dbReference type="NCBI Taxonomy" id="703342"/>
    <lineage>
        <taxon>Bacteria</taxon>
        <taxon>Pseudomonadati</taxon>
        <taxon>Bacteroidota</taxon>
        <taxon>Flavobacteriia</taxon>
        <taxon>Flavobacteriales</taxon>
        <taxon>Flavobacteriaceae</taxon>
        <taxon>Myroides</taxon>
    </lineage>
</organism>
<protein>
    <recommendedName>
        <fullName evidence="1">N-acetyltransferase domain-containing protein</fullName>
    </recommendedName>
</protein>
<dbReference type="InterPro" id="IPR050276">
    <property type="entry name" value="MshD_Acetyltransferase"/>
</dbReference>
<keyword evidence="3" id="KW-1185">Reference proteome</keyword>
<dbReference type="GO" id="GO:0016747">
    <property type="term" value="F:acyltransferase activity, transferring groups other than amino-acyl groups"/>
    <property type="evidence" value="ECO:0007669"/>
    <property type="project" value="InterPro"/>
</dbReference>
<dbReference type="Gene3D" id="3.40.630.30">
    <property type="match status" value="2"/>
</dbReference>
<sequence>MQIITLENVDKALIHQVINDSFADYIEPFSLTLEQLKFKIHAEQVDLSLSVGVQDNGKLVAFILHGIQLENNHLLAYNGGTGVILEYRKQGLVQKMYAFLEPVFQQRKVKRIILEVIQENIAAISSYQRLGFTVSRRFNCYDGILRQDIQSSQTFDIRPLSLIKWAEVKPFWDITPAYQCSESLIEQVLDEVNSLGLYVEDKLVGYIVFNQLRHRIYQLSVDSNYRNKGYAKALLGEVAQVFNQEEISVNNVDERSIELNALLKSFGLVDTVVQLEMERVIE</sequence>
<dbReference type="PANTHER" id="PTHR43617">
    <property type="entry name" value="L-AMINO ACID N-ACETYLTRANSFERASE"/>
    <property type="match status" value="1"/>
</dbReference>
<evidence type="ECO:0000313" key="2">
    <source>
        <dbReference type="EMBL" id="KZE84061.1"/>
    </source>
</evidence>
<dbReference type="Pfam" id="PF00583">
    <property type="entry name" value="Acetyltransf_1"/>
    <property type="match status" value="2"/>
</dbReference>
<dbReference type="SUPFAM" id="SSF55729">
    <property type="entry name" value="Acyl-CoA N-acyltransferases (Nat)"/>
    <property type="match status" value="2"/>
</dbReference>
<dbReference type="OrthoDB" id="4228396at2"/>
<evidence type="ECO:0000259" key="1">
    <source>
        <dbReference type="PROSITE" id="PS51186"/>
    </source>
</evidence>
<proteinExistence type="predicted"/>
<dbReference type="AlphaFoldDB" id="A0A161SD00"/>
<comment type="caution">
    <text evidence="2">The sequence shown here is derived from an EMBL/GenBank/DDBJ whole genome shotgun (WGS) entry which is preliminary data.</text>
</comment>
<feature type="domain" description="N-acetyltransferase" evidence="1">
    <location>
        <begin position="1"/>
        <end position="150"/>
    </location>
</feature>